<protein>
    <submittedName>
        <fullName evidence="2">Uncharacterized protein</fullName>
    </submittedName>
</protein>
<comment type="caution">
    <text evidence="2">The sequence shown here is derived from an EMBL/GenBank/DDBJ whole genome shotgun (WGS) entry which is preliminary data.</text>
</comment>
<sequence length="197" mass="22073">MAGTDPTDSSTPVSAARVATDPSASVSIPGSSTVDPSNPLKRKDPDLPPWVTRTGGSKDRKPNWEGIPTYQKLDEGALDDDSFWFNDPKKMQMKTYFSRLPEVPSLAETFNLDNLIPVIVKPDPDHGYTYVLTIYGAKEGQEAHFLWNEQDGQMWRFKEKDLKKVVDMVVYETYGGDALERQFRSQLGSWGRIGRAA</sequence>
<proteinExistence type="predicted"/>
<dbReference type="AlphaFoldDB" id="A0AA39XHS3"/>
<gene>
    <name evidence="2" type="ORF">B0T14DRAFT_443486</name>
</gene>
<evidence type="ECO:0000313" key="3">
    <source>
        <dbReference type="Proteomes" id="UP001175000"/>
    </source>
</evidence>
<feature type="compositionally biased region" description="Polar residues" evidence="1">
    <location>
        <begin position="1"/>
        <end position="13"/>
    </location>
</feature>
<evidence type="ECO:0000256" key="1">
    <source>
        <dbReference type="SAM" id="MobiDB-lite"/>
    </source>
</evidence>
<feature type="compositionally biased region" description="Polar residues" evidence="1">
    <location>
        <begin position="22"/>
        <end position="36"/>
    </location>
</feature>
<dbReference type="EMBL" id="JAULSU010000001">
    <property type="protein sequence ID" value="KAK0634149.1"/>
    <property type="molecule type" value="Genomic_DNA"/>
</dbReference>
<organism evidence="2 3">
    <name type="scientific">Immersiella caudata</name>
    <dbReference type="NCBI Taxonomy" id="314043"/>
    <lineage>
        <taxon>Eukaryota</taxon>
        <taxon>Fungi</taxon>
        <taxon>Dikarya</taxon>
        <taxon>Ascomycota</taxon>
        <taxon>Pezizomycotina</taxon>
        <taxon>Sordariomycetes</taxon>
        <taxon>Sordariomycetidae</taxon>
        <taxon>Sordariales</taxon>
        <taxon>Lasiosphaeriaceae</taxon>
        <taxon>Immersiella</taxon>
    </lineage>
</organism>
<accession>A0AA39XHS3</accession>
<reference evidence="2" key="1">
    <citation type="submission" date="2023-06" db="EMBL/GenBank/DDBJ databases">
        <title>Genome-scale phylogeny and comparative genomics of the fungal order Sordariales.</title>
        <authorList>
            <consortium name="Lawrence Berkeley National Laboratory"/>
            <person name="Hensen N."/>
            <person name="Bonometti L."/>
            <person name="Westerberg I."/>
            <person name="Brannstrom I.O."/>
            <person name="Guillou S."/>
            <person name="Cros-Aarteil S."/>
            <person name="Calhoun S."/>
            <person name="Haridas S."/>
            <person name="Kuo A."/>
            <person name="Mondo S."/>
            <person name="Pangilinan J."/>
            <person name="Riley R."/>
            <person name="Labutti K."/>
            <person name="Andreopoulos B."/>
            <person name="Lipzen A."/>
            <person name="Chen C."/>
            <person name="Yanf M."/>
            <person name="Daum C."/>
            <person name="Ng V."/>
            <person name="Clum A."/>
            <person name="Steindorff A."/>
            <person name="Ohm R."/>
            <person name="Martin F."/>
            <person name="Silar P."/>
            <person name="Natvig D."/>
            <person name="Lalanne C."/>
            <person name="Gautier V."/>
            <person name="Ament-Velasquez S.L."/>
            <person name="Kruys A."/>
            <person name="Hutchinson M.I."/>
            <person name="Powell A.J."/>
            <person name="Barry K."/>
            <person name="Miller A.N."/>
            <person name="Grigoriev I.V."/>
            <person name="Debuchy R."/>
            <person name="Gladieux P."/>
            <person name="Thoren M.H."/>
            <person name="Johannesson H."/>
        </authorList>
    </citation>
    <scope>NUCLEOTIDE SEQUENCE</scope>
    <source>
        <strain evidence="2">CBS 606.72</strain>
    </source>
</reference>
<evidence type="ECO:0000313" key="2">
    <source>
        <dbReference type="EMBL" id="KAK0634149.1"/>
    </source>
</evidence>
<keyword evidence="3" id="KW-1185">Reference proteome</keyword>
<feature type="region of interest" description="Disordered" evidence="1">
    <location>
        <begin position="1"/>
        <end position="66"/>
    </location>
</feature>
<dbReference type="Proteomes" id="UP001175000">
    <property type="component" value="Unassembled WGS sequence"/>
</dbReference>
<name>A0AA39XHS3_9PEZI</name>